<evidence type="ECO:0000313" key="2">
    <source>
        <dbReference type="Proteomes" id="UP000569092"/>
    </source>
</evidence>
<comment type="caution">
    <text evidence="1">The sequence shown here is derived from an EMBL/GenBank/DDBJ whole genome shotgun (WGS) entry which is preliminary data.</text>
</comment>
<sequence length="41" mass="4470">MVKRSVVSAWAARGRIRAEAKSGRAKGALRMEGFPSRIGVR</sequence>
<accession>A0A7W8J6T7</accession>
<name>A0A7W8J6T7_9BACT</name>
<dbReference type="EMBL" id="JACHDZ010000002">
    <property type="protein sequence ID" value="MBB5343689.1"/>
    <property type="molecule type" value="Genomic_DNA"/>
</dbReference>
<reference evidence="1 2" key="1">
    <citation type="submission" date="2020-08" db="EMBL/GenBank/DDBJ databases">
        <title>Genomic Encyclopedia of Type Strains, Phase IV (KMG-V): Genome sequencing to study the core and pangenomes of soil and plant-associated prokaryotes.</title>
        <authorList>
            <person name="Whitman W."/>
        </authorList>
    </citation>
    <scope>NUCLEOTIDE SEQUENCE [LARGE SCALE GENOMIC DNA]</scope>
    <source>
        <strain evidence="1 2">M8US30</strain>
    </source>
</reference>
<protein>
    <submittedName>
        <fullName evidence="1">Uncharacterized protein</fullName>
    </submittedName>
</protein>
<proteinExistence type="predicted"/>
<gene>
    <name evidence="1" type="ORF">HDF10_001664</name>
</gene>
<evidence type="ECO:0000313" key="1">
    <source>
        <dbReference type="EMBL" id="MBB5343689.1"/>
    </source>
</evidence>
<organism evidence="1 2">
    <name type="scientific">Tunturiibacter lichenicola</name>
    <dbReference type="NCBI Taxonomy" id="2051959"/>
    <lineage>
        <taxon>Bacteria</taxon>
        <taxon>Pseudomonadati</taxon>
        <taxon>Acidobacteriota</taxon>
        <taxon>Terriglobia</taxon>
        <taxon>Terriglobales</taxon>
        <taxon>Acidobacteriaceae</taxon>
        <taxon>Tunturiibacter</taxon>
    </lineage>
</organism>
<dbReference type="AlphaFoldDB" id="A0A7W8J6T7"/>
<dbReference type="Proteomes" id="UP000569092">
    <property type="component" value="Unassembled WGS sequence"/>
</dbReference>